<feature type="transmembrane region" description="Helical" evidence="10">
    <location>
        <begin position="143"/>
        <end position="163"/>
    </location>
</feature>
<evidence type="ECO:0000256" key="8">
    <source>
        <dbReference type="ARBA" id="ARBA00023170"/>
    </source>
</evidence>
<keyword evidence="6 10" id="KW-1133">Transmembrane helix</keyword>
<feature type="transmembrane region" description="Helical" evidence="10">
    <location>
        <begin position="86"/>
        <end position="109"/>
    </location>
</feature>
<dbReference type="EMBL" id="CAJDYZ010012684">
    <property type="protein sequence ID" value="CAD1480761.1"/>
    <property type="molecule type" value="Genomic_DNA"/>
</dbReference>
<feature type="transmembrane region" description="Helical" evidence="10">
    <location>
        <begin position="324"/>
        <end position="341"/>
    </location>
</feature>
<keyword evidence="2" id="KW-1003">Cell membrane</keyword>
<dbReference type="AlphaFoldDB" id="A0A6V7HN19"/>
<evidence type="ECO:0000256" key="3">
    <source>
        <dbReference type="ARBA" id="ARBA00022606"/>
    </source>
</evidence>
<keyword evidence="3" id="KW-0716">Sensory transduction</keyword>
<evidence type="ECO:0000256" key="2">
    <source>
        <dbReference type="ARBA" id="ARBA00022475"/>
    </source>
</evidence>
<protein>
    <recommendedName>
        <fullName evidence="13">Odorant receptor</fullName>
    </recommendedName>
</protein>
<evidence type="ECO:0000256" key="10">
    <source>
        <dbReference type="SAM" id="Phobius"/>
    </source>
</evidence>
<feature type="transmembrane region" description="Helical" evidence="10">
    <location>
        <begin position="293"/>
        <end position="312"/>
    </location>
</feature>
<dbReference type="Pfam" id="PF02949">
    <property type="entry name" value="7tm_6"/>
    <property type="match status" value="1"/>
</dbReference>
<dbReference type="PANTHER" id="PTHR21137">
    <property type="entry name" value="ODORANT RECEPTOR"/>
    <property type="match status" value="1"/>
</dbReference>
<evidence type="ECO:0000256" key="5">
    <source>
        <dbReference type="ARBA" id="ARBA00022725"/>
    </source>
</evidence>
<dbReference type="Proteomes" id="UP000752696">
    <property type="component" value="Unassembled WGS sequence"/>
</dbReference>
<keyword evidence="7 10" id="KW-0472">Membrane</keyword>
<keyword evidence="8" id="KW-0675">Receptor</keyword>
<sequence>MSSKEVKDISITITSFHLKFVGFWIADNHTERLWMNFALFYTFGGIFFSLTVEMRDLYFTWGDFGVSEEHKLTTGKIKSRIWQDTIYITCNVITIILVLMKIFVLLIYYDELQDIIHYAKRNFWHLDYDSYEQMIINKCKRTCTIFVCIFTFFAEGTVATYVIRPLIANHGKNESDRILPFNMWLYGLHTSFTPYFEMIFSLQVIGAHLVGVCYHCFDNILCILNLHTAAQFRILQYRLANVCNTNDHKKFHERSGKSWYSIYKYGMFKAHIQQHQALIEFCGQLEDVFNTLVLGQVSLFSLLICLDGYLILMDDGPLSRRFTFLFHITGCMCQLLMFTYSCDCLIRDSMDVANAAYKSLWPLLPMDKCGKMLRRD</sequence>
<keyword evidence="12" id="KW-1185">Reference proteome</keyword>
<evidence type="ECO:0000256" key="6">
    <source>
        <dbReference type="ARBA" id="ARBA00022989"/>
    </source>
</evidence>
<evidence type="ECO:0000313" key="12">
    <source>
        <dbReference type="Proteomes" id="UP000752696"/>
    </source>
</evidence>
<evidence type="ECO:0008006" key="13">
    <source>
        <dbReference type="Google" id="ProtNLM"/>
    </source>
</evidence>
<dbReference type="GO" id="GO:0005886">
    <property type="term" value="C:plasma membrane"/>
    <property type="evidence" value="ECO:0007669"/>
    <property type="project" value="UniProtKB-SubCell"/>
</dbReference>
<organism evidence="11 12">
    <name type="scientific">Heterotrigona itama</name>
    <dbReference type="NCBI Taxonomy" id="395501"/>
    <lineage>
        <taxon>Eukaryota</taxon>
        <taxon>Metazoa</taxon>
        <taxon>Ecdysozoa</taxon>
        <taxon>Arthropoda</taxon>
        <taxon>Hexapoda</taxon>
        <taxon>Insecta</taxon>
        <taxon>Pterygota</taxon>
        <taxon>Neoptera</taxon>
        <taxon>Endopterygota</taxon>
        <taxon>Hymenoptera</taxon>
        <taxon>Apocrita</taxon>
        <taxon>Aculeata</taxon>
        <taxon>Apoidea</taxon>
        <taxon>Anthophila</taxon>
        <taxon>Apidae</taxon>
        <taxon>Heterotrigona</taxon>
    </lineage>
</organism>
<evidence type="ECO:0000256" key="4">
    <source>
        <dbReference type="ARBA" id="ARBA00022692"/>
    </source>
</evidence>
<keyword evidence="4 10" id="KW-0812">Transmembrane</keyword>
<accession>A0A6V7HN19</accession>
<gene>
    <name evidence="11" type="ORF">MHI_LOCUS961585</name>
</gene>
<evidence type="ECO:0000256" key="1">
    <source>
        <dbReference type="ARBA" id="ARBA00004651"/>
    </source>
</evidence>
<evidence type="ECO:0000313" key="11">
    <source>
        <dbReference type="EMBL" id="CAD1480761.1"/>
    </source>
</evidence>
<feature type="non-terminal residue" evidence="11">
    <location>
        <position position="376"/>
    </location>
</feature>
<evidence type="ECO:0000256" key="7">
    <source>
        <dbReference type="ARBA" id="ARBA00023136"/>
    </source>
</evidence>
<keyword evidence="5" id="KW-0552">Olfaction</keyword>
<name>A0A6V7HN19_9HYME</name>
<dbReference type="GO" id="GO:0005549">
    <property type="term" value="F:odorant binding"/>
    <property type="evidence" value="ECO:0007669"/>
    <property type="project" value="InterPro"/>
</dbReference>
<dbReference type="GO" id="GO:0004984">
    <property type="term" value="F:olfactory receptor activity"/>
    <property type="evidence" value="ECO:0007669"/>
    <property type="project" value="InterPro"/>
</dbReference>
<proteinExistence type="predicted"/>
<dbReference type="OrthoDB" id="8185860at2759"/>
<keyword evidence="9" id="KW-0807">Transducer</keyword>
<dbReference type="InterPro" id="IPR004117">
    <property type="entry name" value="7tm6_olfct_rcpt"/>
</dbReference>
<reference evidence="11" key="1">
    <citation type="submission" date="2020-07" db="EMBL/GenBank/DDBJ databases">
        <authorList>
            <person name="Nazaruddin N."/>
        </authorList>
    </citation>
    <scope>NUCLEOTIDE SEQUENCE</scope>
</reference>
<comment type="subcellular location">
    <subcellularLocation>
        <location evidence="1">Cell membrane</location>
        <topology evidence="1">Multi-pass membrane protein</topology>
    </subcellularLocation>
</comment>
<dbReference type="PANTHER" id="PTHR21137:SF35">
    <property type="entry name" value="ODORANT RECEPTOR 19A-RELATED"/>
    <property type="match status" value="1"/>
</dbReference>
<evidence type="ECO:0000256" key="9">
    <source>
        <dbReference type="ARBA" id="ARBA00023224"/>
    </source>
</evidence>
<feature type="transmembrane region" description="Helical" evidence="10">
    <location>
        <begin position="33"/>
        <end position="52"/>
    </location>
</feature>
<dbReference type="GO" id="GO:0007165">
    <property type="term" value="P:signal transduction"/>
    <property type="evidence" value="ECO:0007669"/>
    <property type="project" value="UniProtKB-KW"/>
</dbReference>
<comment type="caution">
    <text evidence="11">The sequence shown here is derived from an EMBL/GenBank/DDBJ whole genome shotgun (WGS) entry which is preliminary data.</text>
</comment>